<evidence type="ECO:0000256" key="8">
    <source>
        <dbReference type="ARBA" id="ARBA00023315"/>
    </source>
</evidence>
<dbReference type="GO" id="GO:0042121">
    <property type="term" value="P:alginic acid biosynthetic process"/>
    <property type="evidence" value="ECO:0007669"/>
    <property type="project" value="InterPro"/>
</dbReference>
<protein>
    <submittedName>
        <fullName evidence="11">MBOAT family protein</fullName>
    </submittedName>
</protein>
<dbReference type="PIRSF" id="PIRSF500217">
    <property type="entry name" value="AlgI"/>
    <property type="match status" value="1"/>
</dbReference>
<dbReference type="PANTHER" id="PTHR13285:SF23">
    <property type="entry name" value="TEICHOIC ACID D-ALANYLTRANSFERASE"/>
    <property type="match status" value="1"/>
</dbReference>
<feature type="transmembrane region" description="Helical" evidence="10">
    <location>
        <begin position="391"/>
        <end position="409"/>
    </location>
</feature>
<evidence type="ECO:0000256" key="4">
    <source>
        <dbReference type="ARBA" id="ARBA00022679"/>
    </source>
</evidence>
<evidence type="ECO:0000256" key="1">
    <source>
        <dbReference type="ARBA" id="ARBA00004651"/>
    </source>
</evidence>
<dbReference type="PIRSF" id="PIRSF016636">
    <property type="entry name" value="AlgI_DltB"/>
    <property type="match status" value="1"/>
</dbReference>
<evidence type="ECO:0000256" key="9">
    <source>
        <dbReference type="PIRNR" id="PIRNR016636"/>
    </source>
</evidence>
<feature type="transmembrane region" description="Helical" evidence="10">
    <location>
        <begin position="145"/>
        <end position="165"/>
    </location>
</feature>
<keyword evidence="4 9" id="KW-0808">Transferase</keyword>
<feature type="transmembrane region" description="Helical" evidence="10">
    <location>
        <begin position="180"/>
        <end position="198"/>
    </location>
</feature>
<feature type="transmembrane region" description="Helical" evidence="10">
    <location>
        <begin position="415"/>
        <end position="437"/>
    </location>
</feature>
<evidence type="ECO:0000256" key="2">
    <source>
        <dbReference type="ARBA" id="ARBA00010323"/>
    </source>
</evidence>
<feature type="transmembrane region" description="Helical" evidence="10">
    <location>
        <begin position="449"/>
        <end position="468"/>
    </location>
</feature>
<name>A0A6L5WI64_9BACT</name>
<accession>A0A6L5WI64</accession>
<dbReference type="GO" id="GO:0005886">
    <property type="term" value="C:plasma membrane"/>
    <property type="evidence" value="ECO:0007669"/>
    <property type="project" value="UniProtKB-SubCell"/>
</dbReference>
<sequence length="479" mass="56770">MLFNSYEFIFIFLPLVFLGYFGLNFYRLVKASKVFLILSSLFFYGYFNIFYLPLLLLSIFFNYYMSICISKFKNRKILLFGIFFNIILLGIFKYTDFLIENINFLFNVDLKFLNILLPLALSFITFQQIAFLIDTYHSKIEKINLLDFSLFITFFPQLIAGPIVHHKEMMPQFFNLKNSIINHKNICAGLFIFAIGLFKKSVIADSLSKIANEGFNSVEILNFTQSWITSLSYTFQLYFDFSGYCDMAIGIALLFNIRLPINFNSPYKATNIQDFWRRWHMTLSRFLRDYIYIPLGGNKMGEGRTYFNIFIVFLIGGLWHGASWNFIFWGFLHGVANLIYRLWLKTGIRLNKFISWFILFNFLNITWVFFRASNFQKAIEILSSMLNFKTIILPIALKKYLYFLINFGIEFDAFYLKFSLKNTAIFLSLSFLICFVFKNSTQILDKFKTNLYFLFFTLLCLYLGIIFIDGYTEFLYFNF</sequence>
<evidence type="ECO:0000256" key="6">
    <source>
        <dbReference type="ARBA" id="ARBA00022989"/>
    </source>
</evidence>
<feature type="transmembrane region" description="Helical" evidence="10">
    <location>
        <begin position="7"/>
        <end position="29"/>
    </location>
</feature>
<dbReference type="Pfam" id="PF03062">
    <property type="entry name" value="MBOAT"/>
    <property type="match status" value="1"/>
</dbReference>
<evidence type="ECO:0000256" key="3">
    <source>
        <dbReference type="ARBA" id="ARBA00022475"/>
    </source>
</evidence>
<dbReference type="Proteomes" id="UP000476338">
    <property type="component" value="Unassembled WGS sequence"/>
</dbReference>
<comment type="subcellular location">
    <subcellularLocation>
        <location evidence="1">Cell membrane</location>
        <topology evidence="1">Multi-pass membrane protein</topology>
    </subcellularLocation>
</comment>
<dbReference type="InterPro" id="IPR028362">
    <property type="entry name" value="AlgI"/>
</dbReference>
<dbReference type="RefSeq" id="WP_154570863.1">
    <property type="nucleotide sequence ID" value="NZ_VWSJ01000019.1"/>
</dbReference>
<evidence type="ECO:0000313" key="12">
    <source>
        <dbReference type="Proteomes" id="UP000476338"/>
    </source>
</evidence>
<evidence type="ECO:0000313" key="11">
    <source>
        <dbReference type="EMBL" id="MSN96596.1"/>
    </source>
</evidence>
<evidence type="ECO:0000256" key="7">
    <source>
        <dbReference type="ARBA" id="ARBA00023136"/>
    </source>
</evidence>
<reference evidence="11 12" key="1">
    <citation type="submission" date="2019-09" db="EMBL/GenBank/DDBJ databases">
        <authorList>
            <person name="Silva M."/>
            <person name="Pereira G."/>
            <person name="Lopes-Da-Costa L."/>
            <person name="Silva E."/>
        </authorList>
    </citation>
    <scope>NUCLEOTIDE SEQUENCE [LARGE SCALE GENOMIC DNA]</scope>
    <source>
        <strain evidence="11 12">FMV-PI01</strain>
    </source>
</reference>
<feature type="transmembrane region" description="Helical" evidence="10">
    <location>
        <begin position="309"/>
        <end position="333"/>
    </location>
</feature>
<proteinExistence type="inferred from homology"/>
<feature type="transmembrane region" description="Helical" evidence="10">
    <location>
        <begin position="353"/>
        <end position="370"/>
    </location>
</feature>
<keyword evidence="7 9" id="KW-0472">Membrane</keyword>
<gene>
    <name evidence="11" type="ORF">F1B92_05355</name>
</gene>
<keyword evidence="5 10" id="KW-0812">Transmembrane</keyword>
<keyword evidence="12" id="KW-1185">Reference proteome</keyword>
<keyword evidence="6 10" id="KW-1133">Transmembrane helix</keyword>
<reference evidence="11 12" key="2">
    <citation type="submission" date="2020-03" db="EMBL/GenBank/DDBJ databases">
        <title>Campylobacter portucalensis sp. nov., a new species of Campylobacter isolated from the reproductive tract of bulls.</title>
        <authorList>
            <person name="Silva M.F."/>
            <person name="Pereira G."/>
            <person name="Carneiro C."/>
            <person name="Hemphill A."/>
            <person name="Mateus L."/>
            <person name="Lopes-Da-Costa L."/>
            <person name="Silva E."/>
        </authorList>
    </citation>
    <scope>NUCLEOTIDE SEQUENCE [LARGE SCALE GENOMIC DNA]</scope>
    <source>
        <strain evidence="11 12">FMV-PI01</strain>
    </source>
</reference>
<dbReference type="AlphaFoldDB" id="A0A6L5WI64"/>
<feature type="transmembrane region" description="Helical" evidence="10">
    <location>
        <begin position="77"/>
        <end position="95"/>
    </location>
</feature>
<keyword evidence="3 9" id="KW-1003">Cell membrane</keyword>
<feature type="transmembrane region" description="Helical" evidence="10">
    <location>
        <begin position="41"/>
        <end position="65"/>
    </location>
</feature>
<keyword evidence="8 9" id="KW-0012">Acyltransferase</keyword>
<dbReference type="GO" id="GO:0016746">
    <property type="term" value="F:acyltransferase activity"/>
    <property type="evidence" value="ECO:0007669"/>
    <property type="project" value="UniProtKB-KW"/>
</dbReference>
<comment type="caution">
    <text evidence="11">The sequence shown here is derived from an EMBL/GenBank/DDBJ whole genome shotgun (WGS) entry which is preliminary data.</text>
</comment>
<evidence type="ECO:0000256" key="10">
    <source>
        <dbReference type="SAM" id="Phobius"/>
    </source>
</evidence>
<dbReference type="InterPro" id="IPR024194">
    <property type="entry name" value="Ac/AlaTfrase_AlgI/DltB"/>
</dbReference>
<dbReference type="EMBL" id="VWSJ01000019">
    <property type="protein sequence ID" value="MSN96596.1"/>
    <property type="molecule type" value="Genomic_DNA"/>
</dbReference>
<dbReference type="InterPro" id="IPR051085">
    <property type="entry name" value="MB_O-acyltransferase"/>
</dbReference>
<comment type="similarity">
    <text evidence="2 9">Belongs to the membrane-bound acyltransferase family.</text>
</comment>
<organism evidence="11 12">
    <name type="scientific">Campylobacter portucalensis</name>
    <dbReference type="NCBI Taxonomy" id="2608384"/>
    <lineage>
        <taxon>Bacteria</taxon>
        <taxon>Pseudomonadati</taxon>
        <taxon>Campylobacterota</taxon>
        <taxon>Epsilonproteobacteria</taxon>
        <taxon>Campylobacterales</taxon>
        <taxon>Campylobacteraceae</taxon>
        <taxon>Campylobacter</taxon>
    </lineage>
</organism>
<dbReference type="PANTHER" id="PTHR13285">
    <property type="entry name" value="ACYLTRANSFERASE"/>
    <property type="match status" value="1"/>
</dbReference>
<dbReference type="InterPro" id="IPR004299">
    <property type="entry name" value="MBOAT_fam"/>
</dbReference>
<feature type="transmembrane region" description="Helical" evidence="10">
    <location>
        <begin position="115"/>
        <end position="133"/>
    </location>
</feature>
<evidence type="ECO:0000256" key="5">
    <source>
        <dbReference type="ARBA" id="ARBA00022692"/>
    </source>
</evidence>